<dbReference type="EMBL" id="UZAF01018682">
    <property type="protein sequence ID" value="VDO53912.1"/>
    <property type="molecule type" value="Genomic_DNA"/>
</dbReference>
<dbReference type="Proteomes" id="UP000268014">
    <property type="component" value="Unassembled WGS sequence"/>
</dbReference>
<accession>A0A0N4WT46</accession>
<reference evidence="1 2" key="2">
    <citation type="submission" date="2018-11" db="EMBL/GenBank/DDBJ databases">
        <authorList>
            <consortium name="Pathogen Informatics"/>
        </authorList>
    </citation>
    <scope>NUCLEOTIDE SEQUENCE [LARGE SCALE GENOMIC DNA]</scope>
    <source>
        <strain evidence="1 2">MHpl1</strain>
    </source>
</reference>
<dbReference type="WBParaSite" id="HPLM_0001474501-mRNA-1">
    <property type="protein sequence ID" value="HPLM_0001474501-mRNA-1"/>
    <property type="gene ID" value="HPLM_0001474501"/>
</dbReference>
<dbReference type="OMA" id="LICYENL"/>
<evidence type="ECO:0000313" key="1">
    <source>
        <dbReference type="EMBL" id="VDO53912.1"/>
    </source>
</evidence>
<dbReference type="AlphaFoldDB" id="A0A0N4WT46"/>
<reference evidence="3" key="1">
    <citation type="submission" date="2017-02" db="UniProtKB">
        <authorList>
            <consortium name="WormBaseParasite"/>
        </authorList>
    </citation>
    <scope>IDENTIFICATION</scope>
</reference>
<name>A0A0N4WT46_HAEPC</name>
<evidence type="ECO:0000313" key="3">
    <source>
        <dbReference type="WBParaSite" id="HPLM_0001474501-mRNA-1"/>
    </source>
</evidence>
<proteinExistence type="predicted"/>
<organism evidence="3">
    <name type="scientific">Haemonchus placei</name>
    <name type="common">Barber's pole worm</name>
    <dbReference type="NCBI Taxonomy" id="6290"/>
    <lineage>
        <taxon>Eukaryota</taxon>
        <taxon>Metazoa</taxon>
        <taxon>Ecdysozoa</taxon>
        <taxon>Nematoda</taxon>
        <taxon>Chromadorea</taxon>
        <taxon>Rhabditida</taxon>
        <taxon>Rhabditina</taxon>
        <taxon>Rhabditomorpha</taxon>
        <taxon>Strongyloidea</taxon>
        <taxon>Trichostrongylidae</taxon>
        <taxon>Haemonchus</taxon>
    </lineage>
</organism>
<keyword evidence="2" id="KW-1185">Reference proteome</keyword>
<evidence type="ECO:0000313" key="2">
    <source>
        <dbReference type="Proteomes" id="UP000268014"/>
    </source>
</evidence>
<sequence>MQQLYDCGNIANNVDLDKGHELARFAVMYARVSTRKHKKWEGDGLLICFANSAVLKTDDDKDVICR</sequence>
<protein>
    <submittedName>
        <fullName evidence="3">Resolvase/invertase-type recombinase catalytic domain-containing protein</fullName>
    </submittedName>
</protein>
<dbReference type="STRING" id="6290.A0A0N4WT46"/>
<gene>
    <name evidence="1" type="ORF">HPLM_LOCUS14737</name>
</gene>
<dbReference type="OrthoDB" id="5805964at2759"/>